<evidence type="ECO:0000256" key="2">
    <source>
        <dbReference type="ARBA" id="ARBA00023125"/>
    </source>
</evidence>
<evidence type="ECO:0000313" key="8">
    <source>
        <dbReference type="Proteomes" id="UP001596540"/>
    </source>
</evidence>
<dbReference type="Proteomes" id="UP001596540">
    <property type="component" value="Unassembled WGS sequence"/>
</dbReference>
<feature type="domain" description="HTH tetR-type" evidence="6">
    <location>
        <begin position="28"/>
        <end position="86"/>
    </location>
</feature>
<organism evidence="7 8">
    <name type="scientific">Marinactinospora rubrisoli</name>
    <dbReference type="NCBI Taxonomy" id="2715399"/>
    <lineage>
        <taxon>Bacteria</taxon>
        <taxon>Bacillati</taxon>
        <taxon>Actinomycetota</taxon>
        <taxon>Actinomycetes</taxon>
        <taxon>Streptosporangiales</taxon>
        <taxon>Nocardiopsidaceae</taxon>
        <taxon>Marinactinospora</taxon>
    </lineage>
</organism>
<evidence type="ECO:0000259" key="6">
    <source>
        <dbReference type="PROSITE" id="PS50977"/>
    </source>
</evidence>
<keyword evidence="8" id="KW-1185">Reference proteome</keyword>
<evidence type="ECO:0000256" key="4">
    <source>
        <dbReference type="PROSITE-ProRule" id="PRU00335"/>
    </source>
</evidence>
<proteinExistence type="predicted"/>
<dbReference type="Pfam" id="PF21597">
    <property type="entry name" value="TetR_C_43"/>
    <property type="match status" value="1"/>
</dbReference>
<gene>
    <name evidence="7" type="ORF">ACFQRF_17075</name>
</gene>
<evidence type="ECO:0000256" key="5">
    <source>
        <dbReference type="SAM" id="MobiDB-lite"/>
    </source>
</evidence>
<evidence type="ECO:0000256" key="3">
    <source>
        <dbReference type="ARBA" id="ARBA00023163"/>
    </source>
</evidence>
<dbReference type="PROSITE" id="PS50977">
    <property type="entry name" value="HTH_TETR_2"/>
    <property type="match status" value="1"/>
</dbReference>
<dbReference type="SUPFAM" id="SSF48498">
    <property type="entry name" value="Tetracyclin repressor-like, C-terminal domain"/>
    <property type="match status" value="1"/>
</dbReference>
<dbReference type="RefSeq" id="WP_379872100.1">
    <property type="nucleotide sequence ID" value="NZ_JBHTBH010000008.1"/>
</dbReference>
<name>A0ABW2KJY6_9ACTN</name>
<dbReference type="InterPro" id="IPR001647">
    <property type="entry name" value="HTH_TetR"/>
</dbReference>
<dbReference type="EMBL" id="JBHTBH010000008">
    <property type="protein sequence ID" value="MFC7329447.1"/>
    <property type="molecule type" value="Genomic_DNA"/>
</dbReference>
<dbReference type="PANTHER" id="PTHR30055:SF234">
    <property type="entry name" value="HTH-TYPE TRANSCRIPTIONAL REGULATOR BETI"/>
    <property type="match status" value="1"/>
</dbReference>
<keyword evidence="2 4" id="KW-0238">DNA-binding</keyword>
<sequence length="208" mass="22864">MRRDMAGDEQRNKTDRGSAGRALRSDAERTVRRILEAAERVLRDDPAAPVERIAEAAGVARTTIHRRFASREALIDEMTLWAVRQFGAAVLADRPDTLPPLVALHQVTADVLRIKIGWGYAMSRGGAADSEVARIHADVRAECDRLFRRARDAGVVRADVEIDWARRVYYALIHEATQHPPADGDTDALASQVVNTLLHGIGSADRAG</sequence>
<dbReference type="Pfam" id="PF00440">
    <property type="entry name" value="TetR_N"/>
    <property type="match status" value="1"/>
</dbReference>
<dbReference type="Gene3D" id="1.10.357.10">
    <property type="entry name" value="Tetracycline Repressor, domain 2"/>
    <property type="match status" value="1"/>
</dbReference>
<accession>A0ABW2KJY6</accession>
<keyword evidence="3" id="KW-0804">Transcription</keyword>
<dbReference type="PANTHER" id="PTHR30055">
    <property type="entry name" value="HTH-TYPE TRANSCRIPTIONAL REGULATOR RUTR"/>
    <property type="match status" value="1"/>
</dbReference>
<dbReference type="InterPro" id="IPR049445">
    <property type="entry name" value="TetR_SbtR-like_C"/>
</dbReference>
<feature type="region of interest" description="Disordered" evidence="5">
    <location>
        <begin position="1"/>
        <end position="27"/>
    </location>
</feature>
<reference evidence="8" key="1">
    <citation type="journal article" date="2019" name="Int. J. Syst. Evol. Microbiol.">
        <title>The Global Catalogue of Microorganisms (GCM) 10K type strain sequencing project: providing services to taxonomists for standard genome sequencing and annotation.</title>
        <authorList>
            <consortium name="The Broad Institute Genomics Platform"/>
            <consortium name="The Broad Institute Genome Sequencing Center for Infectious Disease"/>
            <person name="Wu L."/>
            <person name="Ma J."/>
        </authorList>
    </citation>
    <scope>NUCLEOTIDE SEQUENCE [LARGE SCALE GENOMIC DNA]</scope>
    <source>
        <strain evidence="8">CGMCC 4.7382</strain>
    </source>
</reference>
<dbReference type="InterPro" id="IPR009057">
    <property type="entry name" value="Homeodomain-like_sf"/>
</dbReference>
<dbReference type="InterPro" id="IPR036271">
    <property type="entry name" value="Tet_transcr_reg_TetR-rel_C_sf"/>
</dbReference>
<evidence type="ECO:0000313" key="7">
    <source>
        <dbReference type="EMBL" id="MFC7329447.1"/>
    </source>
</evidence>
<evidence type="ECO:0000256" key="1">
    <source>
        <dbReference type="ARBA" id="ARBA00023015"/>
    </source>
</evidence>
<keyword evidence="1" id="KW-0805">Transcription regulation</keyword>
<protein>
    <submittedName>
        <fullName evidence="7">TetR/AcrR family transcriptional regulator</fullName>
    </submittedName>
</protein>
<comment type="caution">
    <text evidence="7">The sequence shown here is derived from an EMBL/GenBank/DDBJ whole genome shotgun (WGS) entry which is preliminary data.</text>
</comment>
<feature type="DNA-binding region" description="H-T-H motif" evidence="4">
    <location>
        <begin position="49"/>
        <end position="68"/>
    </location>
</feature>
<dbReference type="InterPro" id="IPR050109">
    <property type="entry name" value="HTH-type_TetR-like_transc_reg"/>
</dbReference>
<dbReference type="SUPFAM" id="SSF46689">
    <property type="entry name" value="Homeodomain-like"/>
    <property type="match status" value="1"/>
</dbReference>